<dbReference type="EMBL" id="JASKHM010000011">
    <property type="protein sequence ID" value="MEQ4484517.1"/>
    <property type="molecule type" value="Genomic_DNA"/>
</dbReference>
<evidence type="ECO:0000313" key="2">
    <source>
        <dbReference type="Proteomes" id="UP001493487"/>
    </source>
</evidence>
<sequence length="155" mass="16948">MYPVLFAKTLTGTATSKADGVHIDASWSVYYANEAELTKGADLVVKGTVSKEKGSKFKKGDFSSYSTDVDLTITKIIKGDTAQIGANIIVSQMGGTDGVNTVFSSHSTHLKKDQEVVLFLRKVDVNTYIPLNEDDGIYVNEKDKYNNISSKKELK</sequence>
<protein>
    <recommendedName>
        <fullName evidence="3">Organic solvent tolerance-like N-terminal domain-containing protein</fullName>
    </recommendedName>
</protein>
<organism evidence="1 2">
    <name type="scientific">Cohnella silvisoli</name>
    <dbReference type="NCBI Taxonomy" id="2873699"/>
    <lineage>
        <taxon>Bacteria</taxon>
        <taxon>Bacillati</taxon>
        <taxon>Bacillota</taxon>
        <taxon>Bacilli</taxon>
        <taxon>Bacillales</taxon>
        <taxon>Paenibacillaceae</taxon>
        <taxon>Cohnella</taxon>
    </lineage>
</organism>
<name>A0ABV1KXI9_9BACL</name>
<dbReference type="Proteomes" id="UP001493487">
    <property type="component" value="Unassembled WGS sequence"/>
</dbReference>
<gene>
    <name evidence="1" type="ORF">QJS35_19135</name>
</gene>
<proteinExistence type="predicted"/>
<reference evidence="1 2" key="1">
    <citation type="journal article" date="2023" name="Genome Announc.">
        <title>Pan-Genome Analyses of the Genus Cohnella and Proposal of the Novel Species Cohnella silvisoli sp. nov., Isolated from Forest Soil.</title>
        <authorList>
            <person name="Wang C."/>
            <person name="Mao L."/>
            <person name="Bao G."/>
            <person name="Zhu H."/>
        </authorList>
    </citation>
    <scope>NUCLEOTIDE SEQUENCE [LARGE SCALE GENOMIC DNA]</scope>
    <source>
        <strain evidence="1 2">NL03-T5-1</strain>
    </source>
</reference>
<evidence type="ECO:0000313" key="1">
    <source>
        <dbReference type="EMBL" id="MEQ4484517.1"/>
    </source>
</evidence>
<evidence type="ECO:0008006" key="3">
    <source>
        <dbReference type="Google" id="ProtNLM"/>
    </source>
</evidence>
<keyword evidence="2" id="KW-1185">Reference proteome</keyword>
<comment type="caution">
    <text evidence="1">The sequence shown here is derived from an EMBL/GenBank/DDBJ whole genome shotgun (WGS) entry which is preliminary data.</text>
</comment>
<accession>A0ABV1KXI9</accession>
<dbReference type="RefSeq" id="WP_232186882.1">
    <property type="nucleotide sequence ID" value="NZ_JAIOAP010000010.1"/>
</dbReference>